<evidence type="ECO:0000313" key="2">
    <source>
        <dbReference type="Proteomes" id="UP000476332"/>
    </source>
</evidence>
<comment type="caution">
    <text evidence="1">The sequence shown here is derived from an EMBL/GenBank/DDBJ whole genome shotgun (WGS) entry which is preliminary data.</text>
</comment>
<dbReference type="AlphaFoldDB" id="A0A6L9MGK7"/>
<gene>
    <name evidence="1" type="ORF">GTW51_08880</name>
</gene>
<dbReference type="EMBL" id="JAAAMJ010000004">
    <property type="protein sequence ID" value="NDV86816.1"/>
    <property type="molecule type" value="Genomic_DNA"/>
</dbReference>
<proteinExistence type="predicted"/>
<sequence>MSNLVSIEGKTRRGQINQQTIEMLRDWLASAESGEVVDVMIVGTCADGSTNTSATDGDDFQRMLGAIDILKASLLRRHLED</sequence>
<dbReference type="RefSeq" id="WP_163043550.1">
    <property type="nucleotide sequence ID" value="NZ_JAAAMJ010000004.1"/>
</dbReference>
<accession>A0A6L9MGK7</accession>
<reference evidence="1 2" key="1">
    <citation type="submission" date="2020-01" db="EMBL/GenBank/DDBJ databases">
        <title>Genomes of bacteria type strains.</title>
        <authorList>
            <person name="Chen J."/>
            <person name="Zhu S."/>
            <person name="Chen J."/>
        </authorList>
    </citation>
    <scope>NUCLEOTIDE SEQUENCE [LARGE SCALE GENOMIC DNA]</scope>
    <source>
        <strain evidence="1 2">KCTC 52919</strain>
    </source>
</reference>
<protein>
    <submittedName>
        <fullName evidence="1">Uncharacterized protein</fullName>
    </submittedName>
</protein>
<name>A0A6L9MGK7_9HYPH</name>
<dbReference type="Proteomes" id="UP000476332">
    <property type="component" value="Unassembled WGS sequence"/>
</dbReference>
<keyword evidence="2" id="KW-1185">Reference proteome</keyword>
<evidence type="ECO:0000313" key="1">
    <source>
        <dbReference type="EMBL" id="NDV86816.1"/>
    </source>
</evidence>
<organism evidence="1 2">
    <name type="scientific">Aurantimonas aggregata</name>
    <dbReference type="NCBI Taxonomy" id="2047720"/>
    <lineage>
        <taxon>Bacteria</taxon>
        <taxon>Pseudomonadati</taxon>
        <taxon>Pseudomonadota</taxon>
        <taxon>Alphaproteobacteria</taxon>
        <taxon>Hyphomicrobiales</taxon>
        <taxon>Aurantimonadaceae</taxon>
        <taxon>Aurantimonas</taxon>
    </lineage>
</organism>